<sequence>MRLRSQLHGGLEECYERNNQSEWETADTWNSRQVSQEPDGCAKDESCYSPCKYTGVIYLASGARFQSCRDGGAQTFE</sequence>
<protein>
    <submittedName>
        <fullName evidence="1">Uncharacterized protein</fullName>
    </submittedName>
</protein>
<gene>
    <name evidence="1" type="ORF">GCM10010423_69080</name>
</gene>
<keyword evidence="2" id="KW-1185">Reference proteome</keyword>
<organism evidence="1 2">
    <name type="scientific">Streptomyces levis</name>
    <dbReference type="NCBI Taxonomy" id="285566"/>
    <lineage>
        <taxon>Bacteria</taxon>
        <taxon>Bacillati</taxon>
        <taxon>Actinomycetota</taxon>
        <taxon>Actinomycetes</taxon>
        <taxon>Kitasatosporales</taxon>
        <taxon>Streptomycetaceae</taxon>
        <taxon>Streptomyces</taxon>
    </lineage>
</organism>
<evidence type="ECO:0000313" key="1">
    <source>
        <dbReference type="EMBL" id="GAA2557581.1"/>
    </source>
</evidence>
<accession>A0ABN3P2F9</accession>
<comment type="caution">
    <text evidence="1">The sequence shown here is derived from an EMBL/GenBank/DDBJ whole genome shotgun (WGS) entry which is preliminary data.</text>
</comment>
<dbReference type="EMBL" id="BAAATM010000026">
    <property type="protein sequence ID" value="GAA2557581.1"/>
    <property type="molecule type" value="Genomic_DNA"/>
</dbReference>
<evidence type="ECO:0000313" key="2">
    <source>
        <dbReference type="Proteomes" id="UP001501095"/>
    </source>
</evidence>
<reference evidence="1 2" key="1">
    <citation type="journal article" date="2019" name="Int. J. Syst. Evol. Microbiol.">
        <title>The Global Catalogue of Microorganisms (GCM) 10K type strain sequencing project: providing services to taxonomists for standard genome sequencing and annotation.</title>
        <authorList>
            <consortium name="The Broad Institute Genomics Platform"/>
            <consortium name="The Broad Institute Genome Sequencing Center for Infectious Disease"/>
            <person name="Wu L."/>
            <person name="Ma J."/>
        </authorList>
    </citation>
    <scope>NUCLEOTIDE SEQUENCE [LARGE SCALE GENOMIC DNA]</scope>
    <source>
        <strain evidence="1 2">JCM 6924</strain>
    </source>
</reference>
<proteinExistence type="predicted"/>
<name>A0ABN3P2F9_9ACTN</name>
<dbReference type="Proteomes" id="UP001501095">
    <property type="component" value="Unassembled WGS sequence"/>
</dbReference>